<dbReference type="InterPro" id="IPR000412">
    <property type="entry name" value="ABC_2_transport"/>
</dbReference>
<evidence type="ECO:0000313" key="11">
    <source>
        <dbReference type="Proteomes" id="UP000292003"/>
    </source>
</evidence>
<keyword evidence="6 8" id="KW-0472">Membrane</keyword>
<keyword evidence="7" id="KW-0046">Antibiotic resistance</keyword>
<dbReference type="PANTHER" id="PTHR43077:SF8">
    <property type="entry name" value="DOXORUBICIN RESISTANCE ABC TRANSPORTER PERMEASE PROTEIN DRRB"/>
    <property type="match status" value="1"/>
</dbReference>
<evidence type="ECO:0000313" key="10">
    <source>
        <dbReference type="EMBL" id="RZQ61658.1"/>
    </source>
</evidence>
<keyword evidence="5 8" id="KW-1133">Transmembrane helix</keyword>
<feature type="transmembrane region" description="Helical" evidence="8">
    <location>
        <begin position="39"/>
        <end position="62"/>
    </location>
</feature>
<feature type="transmembrane region" description="Helical" evidence="8">
    <location>
        <begin position="113"/>
        <end position="142"/>
    </location>
</feature>
<dbReference type="InterPro" id="IPR013525">
    <property type="entry name" value="ABC2_TM"/>
</dbReference>
<protein>
    <recommendedName>
        <fullName evidence="8">Transport permease protein</fullName>
    </recommendedName>
</protein>
<comment type="caution">
    <text evidence="10">The sequence shown here is derived from an EMBL/GenBank/DDBJ whole genome shotgun (WGS) entry which is preliminary data.</text>
</comment>
<evidence type="ECO:0000256" key="2">
    <source>
        <dbReference type="ARBA" id="ARBA00007783"/>
    </source>
</evidence>
<dbReference type="Pfam" id="PF01061">
    <property type="entry name" value="ABC2_membrane"/>
    <property type="match status" value="1"/>
</dbReference>
<name>A0A4Q7J4C0_9PSEU</name>
<dbReference type="PROSITE" id="PS51012">
    <property type="entry name" value="ABC_TM2"/>
    <property type="match status" value="1"/>
</dbReference>
<proteinExistence type="inferred from homology"/>
<dbReference type="AlphaFoldDB" id="A0A4Q7J4C0"/>
<evidence type="ECO:0000256" key="3">
    <source>
        <dbReference type="ARBA" id="ARBA00022475"/>
    </source>
</evidence>
<evidence type="ECO:0000256" key="4">
    <source>
        <dbReference type="ARBA" id="ARBA00022692"/>
    </source>
</evidence>
<dbReference type="GO" id="GO:0043190">
    <property type="term" value="C:ATP-binding cassette (ABC) transporter complex"/>
    <property type="evidence" value="ECO:0007669"/>
    <property type="project" value="InterPro"/>
</dbReference>
<dbReference type="EMBL" id="SFCC01000011">
    <property type="protein sequence ID" value="RZQ61658.1"/>
    <property type="molecule type" value="Genomic_DNA"/>
</dbReference>
<keyword evidence="8" id="KW-0813">Transport</keyword>
<gene>
    <name evidence="10" type="ORF">EWH70_22095</name>
</gene>
<dbReference type="PIRSF" id="PIRSF006648">
    <property type="entry name" value="DrrB"/>
    <property type="match status" value="1"/>
</dbReference>
<feature type="transmembrane region" description="Helical" evidence="8">
    <location>
        <begin position="243"/>
        <end position="262"/>
    </location>
</feature>
<feature type="transmembrane region" description="Helical" evidence="8">
    <location>
        <begin position="148"/>
        <end position="172"/>
    </location>
</feature>
<keyword evidence="4 8" id="KW-0812">Transmembrane</keyword>
<keyword evidence="3 8" id="KW-1003">Cell membrane</keyword>
<dbReference type="GO" id="GO:0046677">
    <property type="term" value="P:response to antibiotic"/>
    <property type="evidence" value="ECO:0007669"/>
    <property type="project" value="UniProtKB-KW"/>
</dbReference>
<evidence type="ECO:0000256" key="1">
    <source>
        <dbReference type="ARBA" id="ARBA00004651"/>
    </source>
</evidence>
<dbReference type="RefSeq" id="WP_130477391.1">
    <property type="nucleotide sequence ID" value="NZ_SFCC01000011.1"/>
</dbReference>
<feature type="domain" description="ABC transmembrane type-2" evidence="9">
    <location>
        <begin position="37"/>
        <end position="264"/>
    </location>
</feature>
<evidence type="ECO:0000256" key="7">
    <source>
        <dbReference type="ARBA" id="ARBA00023251"/>
    </source>
</evidence>
<organism evidence="10 11">
    <name type="scientific">Amycolatopsis suaedae</name>
    <dbReference type="NCBI Taxonomy" id="2510978"/>
    <lineage>
        <taxon>Bacteria</taxon>
        <taxon>Bacillati</taxon>
        <taxon>Actinomycetota</taxon>
        <taxon>Actinomycetes</taxon>
        <taxon>Pseudonocardiales</taxon>
        <taxon>Pseudonocardiaceae</taxon>
        <taxon>Amycolatopsis</taxon>
    </lineage>
</organism>
<feature type="transmembrane region" description="Helical" evidence="8">
    <location>
        <begin position="68"/>
        <end position="92"/>
    </location>
</feature>
<reference evidence="10 11" key="1">
    <citation type="submission" date="2019-02" db="EMBL/GenBank/DDBJ databases">
        <title>Draft genome sequence of Amycolatopsis sp. 8-3EHSu isolated from roots of Suaeda maritima.</title>
        <authorList>
            <person name="Duangmal K."/>
            <person name="Chantavorakit T."/>
        </authorList>
    </citation>
    <scope>NUCLEOTIDE SEQUENCE [LARGE SCALE GENOMIC DNA]</scope>
    <source>
        <strain evidence="10 11">8-3EHSu</strain>
    </source>
</reference>
<comment type="similarity">
    <text evidence="2 8">Belongs to the ABC-2 integral membrane protein family.</text>
</comment>
<sequence>MTTLTVAPARTVGTAAALRHGLSLTRRGLIKMRKNPEQLADVTIMPIVMLAVFSTLFGGAIYGSVDNYLQVLVPGMMVQNTIMASISAGVNLNTDASKGVFDRFRSMPIARSAPLVGAVFADVARYLVALTVLLAFAMVLGFDVHTGVLSMVVLFALLVVFGLAFCWIAVWVGMLVSSPGATQGILMAVMMPLTMASDVFVPAASLPDWLRGWVEISPVSQLAGLARALSTGGEIGGPLLGSVLWAGAVFVVFFPLAVRAYLRRSR</sequence>
<feature type="transmembrane region" description="Helical" evidence="8">
    <location>
        <begin position="184"/>
        <end position="204"/>
    </location>
</feature>
<evidence type="ECO:0000256" key="5">
    <source>
        <dbReference type="ARBA" id="ARBA00022989"/>
    </source>
</evidence>
<dbReference type="OrthoDB" id="8988363at2"/>
<evidence type="ECO:0000256" key="6">
    <source>
        <dbReference type="ARBA" id="ARBA00023136"/>
    </source>
</evidence>
<comment type="subcellular location">
    <subcellularLocation>
        <location evidence="1 8">Cell membrane</location>
        <topology evidence="1 8">Multi-pass membrane protein</topology>
    </subcellularLocation>
</comment>
<accession>A0A4Q7J4C0</accession>
<dbReference type="GO" id="GO:0140359">
    <property type="term" value="F:ABC-type transporter activity"/>
    <property type="evidence" value="ECO:0007669"/>
    <property type="project" value="InterPro"/>
</dbReference>
<dbReference type="Proteomes" id="UP000292003">
    <property type="component" value="Unassembled WGS sequence"/>
</dbReference>
<dbReference type="InterPro" id="IPR051328">
    <property type="entry name" value="T7SS_ABC-Transporter"/>
</dbReference>
<dbReference type="PANTHER" id="PTHR43077">
    <property type="entry name" value="TRANSPORT PERMEASE YVFS-RELATED"/>
    <property type="match status" value="1"/>
</dbReference>
<evidence type="ECO:0000259" key="9">
    <source>
        <dbReference type="PROSITE" id="PS51012"/>
    </source>
</evidence>
<evidence type="ECO:0000256" key="8">
    <source>
        <dbReference type="RuleBase" id="RU361157"/>
    </source>
</evidence>
<dbReference type="InterPro" id="IPR047817">
    <property type="entry name" value="ABC2_TM_bact-type"/>
</dbReference>
<keyword evidence="11" id="KW-1185">Reference proteome</keyword>